<sequence length="329" mass="33469">MSAASPPAQQAATRWRPPQLPGAASRYALPAVFTLLLVVLLITTPEFRNWNNIANILQQNAMIGIVACGMLVMIVTGGFDLSVGAVGAMTSVATAWLVGQTSPVLGIAGALLLAVAVGLVNGIAIAKVGISPFVATLGTQVLVTGILYVSTSAAPVYGLPPEFAVFGQSRVGGIPTVALIFLGVIVATWAMLRFTRFGHYLYAVGGNRQAARLAGVNADRILLLAYVFGALCAGIAGLVLVTQTGIGQPNSATTWPLSAIAAVVVGGVPLAGGAGRVSSAVLGTLLLGVVANALNLLGVSSYWQPAVTGVVILVAVGIDSYQRKRASQT</sequence>
<dbReference type="RefSeq" id="WP_344496159.1">
    <property type="nucleotide sequence ID" value="NZ_BAAAQX010000072.1"/>
</dbReference>
<dbReference type="Proteomes" id="UP001499843">
    <property type="component" value="Unassembled WGS sequence"/>
</dbReference>
<feature type="transmembrane region" description="Helical" evidence="6">
    <location>
        <begin position="27"/>
        <end position="44"/>
    </location>
</feature>
<name>A0ABP5PXP2_9ACTN</name>
<dbReference type="PANTHER" id="PTHR32196">
    <property type="entry name" value="ABC TRANSPORTER PERMEASE PROTEIN YPHD-RELATED-RELATED"/>
    <property type="match status" value="1"/>
</dbReference>
<feature type="transmembrane region" description="Helical" evidence="6">
    <location>
        <begin position="104"/>
        <end position="126"/>
    </location>
</feature>
<gene>
    <name evidence="7" type="ORF">GCM10009850_119710</name>
</gene>
<dbReference type="PANTHER" id="PTHR32196:SF72">
    <property type="entry name" value="RIBOSE IMPORT PERMEASE PROTEIN RBSC"/>
    <property type="match status" value="1"/>
</dbReference>
<feature type="transmembrane region" description="Helical" evidence="6">
    <location>
        <begin position="133"/>
        <end position="151"/>
    </location>
</feature>
<feature type="transmembrane region" description="Helical" evidence="6">
    <location>
        <begin position="253"/>
        <end position="272"/>
    </location>
</feature>
<keyword evidence="2" id="KW-1003">Cell membrane</keyword>
<feature type="transmembrane region" description="Helical" evidence="6">
    <location>
        <begin position="65"/>
        <end position="98"/>
    </location>
</feature>
<keyword evidence="4 6" id="KW-1133">Transmembrane helix</keyword>
<keyword evidence="8" id="KW-1185">Reference proteome</keyword>
<keyword evidence="3 6" id="KW-0812">Transmembrane</keyword>
<dbReference type="InterPro" id="IPR001851">
    <property type="entry name" value="ABC_transp_permease"/>
</dbReference>
<organism evidence="7 8">
    <name type="scientific">Nonomuraea monospora</name>
    <dbReference type="NCBI Taxonomy" id="568818"/>
    <lineage>
        <taxon>Bacteria</taxon>
        <taxon>Bacillati</taxon>
        <taxon>Actinomycetota</taxon>
        <taxon>Actinomycetes</taxon>
        <taxon>Streptosporangiales</taxon>
        <taxon>Streptosporangiaceae</taxon>
        <taxon>Nonomuraea</taxon>
    </lineage>
</organism>
<dbReference type="Pfam" id="PF02653">
    <property type="entry name" value="BPD_transp_2"/>
    <property type="match status" value="1"/>
</dbReference>
<evidence type="ECO:0000256" key="1">
    <source>
        <dbReference type="ARBA" id="ARBA00004651"/>
    </source>
</evidence>
<evidence type="ECO:0000313" key="8">
    <source>
        <dbReference type="Proteomes" id="UP001499843"/>
    </source>
</evidence>
<accession>A0ABP5PXP2</accession>
<evidence type="ECO:0000256" key="4">
    <source>
        <dbReference type="ARBA" id="ARBA00022989"/>
    </source>
</evidence>
<comment type="subcellular location">
    <subcellularLocation>
        <location evidence="1">Cell membrane</location>
        <topology evidence="1">Multi-pass membrane protein</topology>
    </subcellularLocation>
</comment>
<evidence type="ECO:0000313" key="7">
    <source>
        <dbReference type="EMBL" id="GAA2216502.1"/>
    </source>
</evidence>
<evidence type="ECO:0000256" key="6">
    <source>
        <dbReference type="SAM" id="Phobius"/>
    </source>
</evidence>
<feature type="transmembrane region" description="Helical" evidence="6">
    <location>
        <begin position="171"/>
        <end position="192"/>
    </location>
</feature>
<feature type="transmembrane region" description="Helical" evidence="6">
    <location>
        <begin position="279"/>
        <end position="297"/>
    </location>
</feature>
<evidence type="ECO:0000256" key="3">
    <source>
        <dbReference type="ARBA" id="ARBA00022692"/>
    </source>
</evidence>
<keyword evidence="5 6" id="KW-0472">Membrane</keyword>
<proteinExistence type="predicted"/>
<evidence type="ECO:0000256" key="5">
    <source>
        <dbReference type="ARBA" id="ARBA00023136"/>
    </source>
</evidence>
<comment type="caution">
    <text evidence="7">The sequence shown here is derived from an EMBL/GenBank/DDBJ whole genome shotgun (WGS) entry which is preliminary data.</text>
</comment>
<reference evidence="8" key="1">
    <citation type="journal article" date="2019" name="Int. J. Syst. Evol. Microbiol.">
        <title>The Global Catalogue of Microorganisms (GCM) 10K type strain sequencing project: providing services to taxonomists for standard genome sequencing and annotation.</title>
        <authorList>
            <consortium name="The Broad Institute Genomics Platform"/>
            <consortium name="The Broad Institute Genome Sequencing Center for Infectious Disease"/>
            <person name="Wu L."/>
            <person name="Ma J."/>
        </authorList>
    </citation>
    <scope>NUCLEOTIDE SEQUENCE [LARGE SCALE GENOMIC DNA]</scope>
    <source>
        <strain evidence="8">JCM 16114</strain>
    </source>
</reference>
<evidence type="ECO:0000256" key="2">
    <source>
        <dbReference type="ARBA" id="ARBA00022475"/>
    </source>
</evidence>
<dbReference type="CDD" id="cd06579">
    <property type="entry name" value="TM_PBP1_transp_AraH_like"/>
    <property type="match status" value="1"/>
</dbReference>
<dbReference type="EMBL" id="BAAAQX010000072">
    <property type="protein sequence ID" value="GAA2216502.1"/>
    <property type="molecule type" value="Genomic_DNA"/>
</dbReference>
<feature type="transmembrane region" description="Helical" evidence="6">
    <location>
        <begin position="221"/>
        <end position="241"/>
    </location>
</feature>
<protein>
    <submittedName>
        <fullName evidence="7">ABC transporter permease</fullName>
    </submittedName>
</protein>